<dbReference type="InterPro" id="IPR036322">
    <property type="entry name" value="WD40_repeat_dom_sf"/>
</dbReference>
<dbReference type="EMBL" id="CACVKT020000573">
    <property type="protein sequence ID" value="CAC5360892.1"/>
    <property type="molecule type" value="Genomic_DNA"/>
</dbReference>
<dbReference type="SUPFAM" id="SSF50978">
    <property type="entry name" value="WD40 repeat-like"/>
    <property type="match status" value="1"/>
</dbReference>
<gene>
    <name evidence="1" type="ORF">MCOR_3210</name>
</gene>
<evidence type="ECO:0000313" key="1">
    <source>
        <dbReference type="EMBL" id="CAC5360892.1"/>
    </source>
</evidence>
<sequence>MTDLYNVERKGDITGCCVLPGGKIVLADSSGELIIQEVNGYSFTIHTNRGIFDVCAIDVNTVAFTNGMFRSLHIIDLKKNTVIKSTSSTNACCGITYRDGKIIFCVKDDGICKMNRKLSNPKRIFEDKLPWGSYVTTFEDKIFLQTVKREMLLLLIPITK</sequence>
<proteinExistence type="predicted"/>
<dbReference type="OrthoDB" id="10367672at2759"/>
<evidence type="ECO:0000313" key="2">
    <source>
        <dbReference type="Proteomes" id="UP000507470"/>
    </source>
</evidence>
<accession>A0A6J8A4C4</accession>
<protein>
    <submittedName>
        <fullName evidence="1">Uncharacterized protein</fullName>
    </submittedName>
</protein>
<keyword evidence="2" id="KW-1185">Reference proteome</keyword>
<reference evidence="1 2" key="1">
    <citation type="submission" date="2020-06" db="EMBL/GenBank/DDBJ databases">
        <authorList>
            <person name="Li R."/>
            <person name="Bekaert M."/>
        </authorList>
    </citation>
    <scope>NUCLEOTIDE SEQUENCE [LARGE SCALE GENOMIC DNA]</scope>
    <source>
        <strain evidence="2">wild</strain>
    </source>
</reference>
<name>A0A6J8A4C4_MYTCO</name>
<dbReference type="Proteomes" id="UP000507470">
    <property type="component" value="Unassembled WGS sequence"/>
</dbReference>
<organism evidence="1 2">
    <name type="scientific">Mytilus coruscus</name>
    <name type="common">Sea mussel</name>
    <dbReference type="NCBI Taxonomy" id="42192"/>
    <lineage>
        <taxon>Eukaryota</taxon>
        <taxon>Metazoa</taxon>
        <taxon>Spiralia</taxon>
        <taxon>Lophotrochozoa</taxon>
        <taxon>Mollusca</taxon>
        <taxon>Bivalvia</taxon>
        <taxon>Autobranchia</taxon>
        <taxon>Pteriomorphia</taxon>
        <taxon>Mytilida</taxon>
        <taxon>Mytiloidea</taxon>
        <taxon>Mytilidae</taxon>
        <taxon>Mytilinae</taxon>
        <taxon>Mytilus</taxon>
    </lineage>
</organism>
<dbReference type="AlphaFoldDB" id="A0A6J8A4C4"/>